<organism evidence="2 3">
    <name type="scientific">Desulfococcus multivorans DSM 2059</name>
    <dbReference type="NCBI Taxonomy" id="1121405"/>
    <lineage>
        <taxon>Bacteria</taxon>
        <taxon>Pseudomonadati</taxon>
        <taxon>Thermodesulfobacteriota</taxon>
        <taxon>Desulfobacteria</taxon>
        <taxon>Desulfobacterales</taxon>
        <taxon>Desulfococcaceae</taxon>
        <taxon>Desulfococcus</taxon>
    </lineage>
</organism>
<dbReference type="RefSeq" id="WP_020875998.1">
    <property type="nucleotide sequence ID" value="NZ_ATHJ01000065.1"/>
</dbReference>
<feature type="domain" description="Endonuclease/exonuclease/phosphatase" evidence="1">
    <location>
        <begin position="6"/>
        <end position="219"/>
    </location>
</feature>
<dbReference type="OrthoDB" id="9813425at2"/>
<dbReference type="PATRIC" id="fig|1121405.3.peg.1056"/>
<keyword evidence="2" id="KW-0378">Hydrolase</keyword>
<reference evidence="2 3" key="1">
    <citation type="journal article" date="2013" name="Genome Announc.">
        <title>Draft genome sequences for three mercury-methylating, sulfate-reducing bacteria.</title>
        <authorList>
            <person name="Brown S.D."/>
            <person name="Hurt R.A.Jr."/>
            <person name="Gilmour C.C."/>
            <person name="Elias D.A."/>
        </authorList>
    </citation>
    <scope>NUCLEOTIDE SEQUENCE [LARGE SCALE GENOMIC DNA]</scope>
    <source>
        <strain evidence="2 3">DSM 2059</strain>
    </source>
</reference>
<dbReference type="AlphaFoldDB" id="S7VDE3"/>
<dbReference type="GO" id="GO:0016020">
    <property type="term" value="C:membrane"/>
    <property type="evidence" value="ECO:0007669"/>
    <property type="project" value="GOC"/>
</dbReference>
<name>S7VDE3_DESML</name>
<proteinExistence type="predicted"/>
<evidence type="ECO:0000313" key="2">
    <source>
        <dbReference type="EMBL" id="EPR42488.1"/>
    </source>
</evidence>
<dbReference type="EMBL" id="ATHJ01000065">
    <property type="protein sequence ID" value="EPR42488.1"/>
    <property type="molecule type" value="Genomic_DNA"/>
</dbReference>
<protein>
    <submittedName>
        <fullName evidence="2">Endonuclease/exonuclease/phosphatase</fullName>
    </submittedName>
</protein>
<evidence type="ECO:0000259" key="1">
    <source>
        <dbReference type="Pfam" id="PF03372"/>
    </source>
</evidence>
<dbReference type="InterPro" id="IPR051916">
    <property type="entry name" value="GPI-anchor_lipid_remodeler"/>
</dbReference>
<dbReference type="GO" id="GO:0004527">
    <property type="term" value="F:exonuclease activity"/>
    <property type="evidence" value="ECO:0007669"/>
    <property type="project" value="UniProtKB-KW"/>
</dbReference>
<keyword evidence="2" id="KW-0269">Exonuclease</keyword>
<dbReference type="STRING" id="897.B2D07_07350"/>
<dbReference type="GO" id="GO:0004519">
    <property type="term" value="F:endonuclease activity"/>
    <property type="evidence" value="ECO:0007669"/>
    <property type="project" value="UniProtKB-KW"/>
</dbReference>
<accession>S7VDE3</accession>
<dbReference type="Pfam" id="PF03372">
    <property type="entry name" value="Exo_endo_phos"/>
    <property type="match status" value="1"/>
</dbReference>
<dbReference type="InterPro" id="IPR036691">
    <property type="entry name" value="Endo/exonu/phosph_ase_sf"/>
</dbReference>
<dbReference type="GO" id="GO:0006506">
    <property type="term" value="P:GPI anchor biosynthetic process"/>
    <property type="evidence" value="ECO:0007669"/>
    <property type="project" value="TreeGrafter"/>
</dbReference>
<keyword evidence="2" id="KW-0540">Nuclease</keyword>
<gene>
    <name evidence="2" type="ORF">dsmv_1614</name>
</gene>
<dbReference type="InterPro" id="IPR005135">
    <property type="entry name" value="Endo/exonuclease/phosphatase"/>
</dbReference>
<keyword evidence="3" id="KW-1185">Reference proteome</keyword>
<dbReference type="PANTHER" id="PTHR14859">
    <property type="entry name" value="CALCOFLUOR WHITE HYPERSENSITIVE PROTEIN PRECURSOR"/>
    <property type="match status" value="1"/>
</dbReference>
<dbReference type="Proteomes" id="UP000014977">
    <property type="component" value="Unassembled WGS sequence"/>
</dbReference>
<dbReference type="eggNOG" id="COG3568">
    <property type="taxonomic scope" value="Bacteria"/>
</dbReference>
<comment type="caution">
    <text evidence="2">The sequence shown here is derived from an EMBL/GenBank/DDBJ whole genome shotgun (WGS) entry which is preliminary data.</text>
</comment>
<keyword evidence="2" id="KW-0255">Endonuclease</keyword>
<sequence>MRIRIATYNIHRCIGRDGIESPDRIAEVLNGVDPDVAALQEVGFRGAPPRSILSRLAAAVDGRAIPGPTLLDEKGAYGNVALTRIRPVWIERLDLSLPDREPRGAIFLMLRINGRAVRVIATHLGLRPGERRYQMRRLLGLLDRTTAAVTILMGDFNEWFTWGRPVRWVNHRLGAMPAPPTFPSRRPFLALDRIWVHPPNHLASIRPYAAPPAPLASDHLPLIAELRF</sequence>
<dbReference type="SUPFAM" id="SSF56219">
    <property type="entry name" value="DNase I-like"/>
    <property type="match status" value="1"/>
</dbReference>
<dbReference type="Gene3D" id="3.60.10.10">
    <property type="entry name" value="Endonuclease/exonuclease/phosphatase"/>
    <property type="match status" value="1"/>
</dbReference>
<dbReference type="PANTHER" id="PTHR14859:SF15">
    <property type="entry name" value="ENDONUCLEASE_EXONUCLEASE_PHOSPHATASE DOMAIN-CONTAINING PROTEIN"/>
    <property type="match status" value="1"/>
</dbReference>
<evidence type="ECO:0000313" key="3">
    <source>
        <dbReference type="Proteomes" id="UP000014977"/>
    </source>
</evidence>